<accession>A0A936TGC9</accession>
<dbReference type="Proteomes" id="UP000727993">
    <property type="component" value="Unassembled WGS sequence"/>
</dbReference>
<proteinExistence type="predicted"/>
<reference evidence="2 3" key="1">
    <citation type="submission" date="2020-10" db="EMBL/GenBank/DDBJ databases">
        <title>Connecting structure to function with the recovery of over 1000 high-quality activated sludge metagenome-assembled genomes encoding full-length rRNA genes using long-read sequencing.</title>
        <authorList>
            <person name="Singleton C.M."/>
            <person name="Petriglieri F."/>
            <person name="Kristensen J.M."/>
            <person name="Kirkegaard R.H."/>
            <person name="Michaelsen T.Y."/>
            <person name="Andersen M.H."/>
            <person name="Karst S.M."/>
            <person name="Dueholm M.S."/>
            <person name="Nielsen P.H."/>
            <person name="Albertsen M."/>
        </authorList>
    </citation>
    <scope>NUCLEOTIDE SEQUENCE [LARGE SCALE GENOMIC DNA]</scope>
    <source>
        <strain evidence="2">Lyne_18-Q3-R50-59_MAXAC.006</strain>
    </source>
</reference>
<feature type="compositionally biased region" description="Polar residues" evidence="1">
    <location>
        <begin position="21"/>
        <end position="31"/>
    </location>
</feature>
<protein>
    <submittedName>
        <fullName evidence="2">Uncharacterized protein</fullName>
    </submittedName>
</protein>
<evidence type="ECO:0000313" key="2">
    <source>
        <dbReference type="EMBL" id="MBK9298694.1"/>
    </source>
</evidence>
<comment type="caution">
    <text evidence="2">The sequence shown here is derived from an EMBL/GenBank/DDBJ whole genome shotgun (WGS) entry which is preliminary data.</text>
</comment>
<gene>
    <name evidence="2" type="ORF">IPN02_18080</name>
</gene>
<dbReference type="AlphaFoldDB" id="A0A936TGC9"/>
<evidence type="ECO:0000313" key="3">
    <source>
        <dbReference type="Proteomes" id="UP000727993"/>
    </source>
</evidence>
<evidence type="ECO:0000256" key="1">
    <source>
        <dbReference type="SAM" id="MobiDB-lite"/>
    </source>
</evidence>
<sequence>MFSTKESGSDALDFYAGDSSLDPSSKKSAGGSSNFLGSVDLGGSYPGSVTVGEISGTTYIVAILNSDGAGSSTTTTKG</sequence>
<dbReference type="EMBL" id="JADJZA010000010">
    <property type="protein sequence ID" value="MBK9298694.1"/>
    <property type="molecule type" value="Genomic_DNA"/>
</dbReference>
<feature type="region of interest" description="Disordered" evidence="1">
    <location>
        <begin position="1"/>
        <end position="31"/>
    </location>
</feature>
<organism evidence="2 3">
    <name type="scientific">Candidatus Neomicrothrix subdominans</name>
    <dbReference type="NCBI Taxonomy" id="2954438"/>
    <lineage>
        <taxon>Bacteria</taxon>
        <taxon>Bacillati</taxon>
        <taxon>Actinomycetota</taxon>
        <taxon>Acidimicrobiia</taxon>
        <taxon>Acidimicrobiales</taxon>
        <taxon>Microthrixaceae</taxon>
        <taxon>Candidatus Neomicrothrix</taxon>
    </lineage>
</organism>
<name>A0A936TGC9_9ACTN</name>